<gene>
    <name evidence="3" type="ORF">CPB83DRAFT_899831</name>
</gene>
<feature type="region of interest" description="Disordered" evidence="1">
    <location>
        <begin position="1"/>
        <end position="105"/>
    </location>
</feature>
<feature type="region of interest" description="Disordered" evidence="1">
    <location>
        <begin position="121"/>
        <end position="307"/>
    </location>
</feature>
<feature type="compositionally biased region" description="Basic and acidic residues" evidence="1">
    <location>
        <begin position="140"/>
        <end position="153"/>
    </location>
</feature>
<feature type="compositionally biased region" description="Basic residues" evidence="1">
    <location>
        <begin position="40"/>
        <end position="57"/>
    </location>
</feature>
<accession>A0A9P6JID4</accession>
<feature type="compositionally biased region" description="Polar residues" evidence="1">
    <location>
        <begin position="287"/>
        <end position="307"/>
    </location>
</feature>
<evidence type="ECO:0000313" key="4">
    <source>
        <dbReference type="Proteomes" id="UP000807306"/>
    </source>
</evidence>
<comment type="caution">
    <text evidence="3">The sequence shown here is derived from an EMBL/GenBank/DDBJ whole genome shotgun (WGS) entry which is preliminary data.</text>
</comment>
<feature type="compositionally biased region" description="Basic and acidic residues" evidence="1">
    <location>
        <begin position="14"/>
        <end position="28"/>
    </location>
</feature>
<evidence type="ECO:0000313" key="3">
    <source>
        <dbReference type="EMBL" id="KAF9522197.1"/>
    </source>
</evidence>
<organism evidence="3 4">
    <name type="scientific">Crepidotus variabilis</name>
    <dbReference type="NCBI Taxonomy" id="179855"/>
    <lineage>
        <taxon>Eukaryota</taxon>
        <taxon>Fungi</taxon>
        <taxon>Dikarya</taxon>
        <taxon>Basidiomycota</taxon>
        <taxon>Agaricomycotina</taxon>
        <taxon>Agaricomycetes</taxon>
        <taxon>Agaricomycetidae</taxon>
        <taxon>Agaricales</taxon>
        <taxon>Agaricineae</taxon>
        <taxon>Crepidotaceae</taxon>
        <taxon>Crepidotus</taxon>
    </lineage>
</organism>
<dbReference type="AlphaFoldDB" id="A0A9P6JID4"/>
<evidence type="ECO:0000256" key="1">
    <source>
        <dbReference type="SAM" id="MobiDB-lite"/>
    </source>
</evidence>
<evidence type="ECO:0000259" key="2">
    <source>
        <dbReference type="Pfam" id="PF20149"/>
    </source>
</evidence>
<feature type="compositionally biased region" description="Polar residues" evidence="1">
    <location>
        <begin position="1"/>
        <end position="10"/>
    </location>
</feature>
<dbReference type="Proteomes" id="UP000807306">
    <property type="component" value="Unassembled WGS sequence"/>
</dbReference>
<feature type="compositionally biased region" description="Acidic residues" evidence="1">
    <location>
        <begin position="126"/>
        <end position="139"/>
    </location>
</feature>
<dbReference type="OrthoDB" id="3225557at2759"/>
<keyword evidence="4" id="KW-1185">Reference proteome</keyword>
<feature type="compositionally biased region" description="Basic and acidic residues" evidence="1">
    <location>
        <begin position="271"/>
        <end position="286"/>
    </location>
</feature>
<feature type="domain" description="DUF6532" evidence="2">
    <location>
        <begin position="346"/>
        <end position="558"/>
    </location>
</feature>
<name>A0A9P6JID4_9AGAR</name>
<reference evidence="3" key="1">
    <citation type="submission" date="2020-11" db="EMBL/GenBank/DDBJ databases">
        <authorList>
            <consortium name="DOE Joint Genome Institute"/>
            <person name="Ahrendt S."/>
            <person name="Riley R."/>
            <person name="Andreopoulos W."/>
            <person name="Labutti K."/>
            <person name="Pangilinan J."/>
            <person name="Ruiz-Duenas F.J."/>
            <person name="Barrasa J.M."/>
            <person name="Sanchez-Garcia M."/>
            <person name="Camarero S."/>
            <person name="Miyauchi S."/>
            <person name="Serrano A."/>
            <person name="Linde D."/>
            <person name="Babiker R."/>
            <person name="Drula E."/>
            <person name="Ayuso-Fernandez I."/>
            <person name="Pacheco R."/>
            <person name="Padilla G."/>
            <person name="Ferreira P."/>
            <person name="Barriuso J."/>
            <person name="Kellner H."/>
            <person name="Castanera R."/>
            <person name="Alfaro M."/>
            <person name="Ramirez L."/>
            <person name="Pisabarro A.G."/>
            <person name="Kuo A."/>
            <person name="Tritt A."/>
            <person name="Lipzen A."/>
            <person name="He G."/>
            <person name="Yan M."/>
            <person name="Ng V."/>
            <person name="Cullen D."/>
            <person name="Martin F."/>
            <person name="Rosso M.-N."/>
            <person name="Henrissat B."/>
            <person name="Hibbett D."/>
            <person name="Martinez A.T."/>
            <person name="Grigoriev I.V."/>
        </authorList>
    </citation>
    <scope>NUCLEOTIDE SEQUENCE</scope>
    <source>
        <strain evidence="3">CBS 506.95</strain>
    </source>
</reference>
<dbReference type="InterPro" id="IPR045341">
    <property type="entry name" value="DUF6532"/>
</dbReference>
<dbReference type="Pfam" id="PF20149">
    <property type="entry name" value="DUF6532"/>
    <property type="match status" value="1"/>
</dbReference>
<proteinExistence type="predicted"/>
<feature type="compositionally biased region" description="Acidic residues" evidence="1">
    <location>
        <begin position="154"/>
        <end position="163"/>
    </location>
</feature>
<sequence length="602" mass="68099">MPNISKSEQAQRALETRRENAERERQEGIHLVQETAGGRPAKHRALKNPVWNKRKAKPTSGAAKKVGSTGGKKRASVRKQEVLIDDGEEEARNNSDDETLEFTNEQPPKIKKVVLKAVTKERSAPDFEDSEVSASDDDAKELFYERDGSKGDKEEEEEDEDGEGFVREQDVYDACPMILDEDEDDVGAGVFEDSNHRTVRAISSQPRTEIDDFDMEVDANLGDGERDHTPAVKLEAVPARKRRRQVVDSSDSDQENIPPAPAPPKKKVKSRVSESRKEAFRAERPQVNENCTPQNAARSSNKVTNDQWPDDVQLVPAITRPNKKRQLTEQSSLIQAIIRHSIDSATEDVLLRESWPEDGERRAYGKRLALKACDNMDICTTYDAIKEMKKRLQEDKKFATGVCNLIVDRLSTVRGPAKDEASKCIIGYQIGLGEPCKKRVQALLENHSYHMIGRWGGEDQTEWIPDTKLSFRNPVLIQTIKRAWFAKSHSVGYRLIKQFSSSVAGHPEEKEIPITLLALSMTAIYCCLSEYANGHQKGLDFNATTFLPVYRSIMNILKIKKEERPLDFHKRLHELYKQVVELHMIAANLEEGEERAANLIDF</sequence>
<protein>
    <recommendedName>
        <fullName evidence="2">DUF6532 domain-containing protein</fullName>
    </recommendedName>
</protein>
<dbReference type="EMBL" id="MU157956">
    <property type="protein sequence ID" value="KAF9522197.1"/>
    <property type="molecule type" value="Genomic_DNA"/>
</dbReference>